<evidence type="ECO:0000256" key="1">
    <source>
        <dbReference type="ARBA" id="ARBA00009437"/>
    </source>
</evidence>
<evidence type="ECO:0000256" key="3">
    <source>
        <dbReference type="ARBA" id="ARBA00023125"/>
    </source>
</evidence>
<organism evidence="6 7">
    <name type="scientific">Jatrophihabitans telluris</name>
    <dbReference type="NCBI Taxonomy" id="2038343"/>
    <lineage>
        <taxon>Bacteria</taxon>
        <taxon>Bacillati</taxon>
        <taxon>Actinomycetota</taxon>
        <taxon>Actinomycetes</taxon>
        <taxon>Jatrophihabitantales</taxon>
        <taxon>Jatrophihabitantaceae</taxon>
        <taxon>Jatrophihabitans</taxon>
    </lineage>
</organism>
<keyword evidence="7" id="KW-1185">Reference proteome</keyword>
<evidence type="ECO:0000256" key="2">
    <source>
        <dbReference type="ARBA" id="ARBA00023015"/>
    </source>
</evidence>
<feature type="domain" description="HTH lysR-type" evidence="5">
    <location>
        <begin position="1"/>
        <end position="58"/>
    </location>
</feature>
<evidence type="ECO:0000313" key="7">
    <source>
        <dbReference type="Proteomes" id="UP001056336"/>
    </source>
</evidence>
<sequence length="297" mass="31638">MELRPLRYLIAVVDSGSVTAASRAVHIAQPSLSRQLRQLEAELGLELFDRAGGRLVLTPAGEQFVPIARDLLARAEAANAAAAALAAGRLDRVTIAAPPTTMTDVIAPFLATLNADDPFPSVLEQEPQTVYEALRRGADLAISTEPPPRRYASLVLAVLPVWLYVPAAHPWAGRDSVELDELIETTLLVLPPGFKPRQLLDQAAERSGIRLSRTVENSSAEVAQALTAAGRGLAVVTDDSRFDLVGLQIRGAEGPLRVQLHAGWDAEHHAADSLRALAGRVGAFCLHRYGLTVAPGG</sequence>
<dbReference type="Pfam" id="PF00126">
    <property type="entry name" value="HTH_1"/>
    <property type="match status" value="1"/>
</dbReference>
<dbReference type="Gene3D" id="1.10.10.10">
    <property type="entry name" value="Winged helix-like DNA-binding domain superfamily/Winged helix DNA-binding domain"/>
    <property type="match status" value="1"/>
</dbReference>
<reference evidence="6" key="1">
    <citation type="journal article" date="2018" name="Int. J. Syst. Evol. Microbiol.">
        <title>Jatrophihabitans telluris sp. nov., isolated from sediment soil of lava forest wetlands and the emended description of the genus Jatrophihabitans.</title>
        <authorList>
            <person name="Lee K.C."/>
            <person name="Suh M.K."/>
            <person name="Eom M.K."/>
            <person name="Kim K.K."/>
            <person name="Kim J.S."/>
            <person name="Kim D.S."/>
            <person name="Ko S.H."/>
            <person name="Shin Y.K."/>
            <person name="Lee J.S."/>
        </authorList>
    </citation>
    <scope>NUCLEOTIDE SEQUENCE</scope>
    <source>
        <strain evidence="6">N237</strain>
    </source>
</reference>
<dbReference type="InterPro" id="IPR000847">
    <property type="entry name" value="LysR_HTH_N"/>
</dbReference>
<proteinExistence type="inferred from homology"/>
<dbReference type="EMBL" id="CP097332">
    <property type="protein sequence ID" value="UQX88180.1"/>
    <property type="molecule type" value="Genomic_DNA"/>
</dbReference>
<evidence type="ECO:0000256" key="4">
    <source>
        <dbReference type="ARBA" id="ARBA00023163"/>
    </source>
</evidence>
<dbReference type="InterPro" id="IPR036390">
    <property type="entry name" value="WH_DNA-bd_sf"/>
</dbReference>
<dbReference type="CDD" id="cd05466">
    <property type="entry name" value="PBP2_LTTR_substrate"/>
    <property type="match status" value="1"/>
</dbReference>
<dbReference type="InterPro" id="IPR005119">
    <property type="entry name" value="LysR_subst-bd"/>
</dbReference>
<dbReference type="PANTHER" id="PTHR30346:SF28">
    <property type="entry name" value="HTH-TYPE TRANSCRIPTIONAL REGULATOR CYNR"/>
    <property type="match status" value="1"/>
</dbReference>
<accession>A0ABY4QXC6</accession>
<dbReference type="Gene3D" id="3.40.190.10">
    <property type="entry name" value="Periplasmic binding protein-like II"/>
    <property type="match status" value="2"/>
</dbReference>
<evidence type="ECO:0000313" key="6">
    <source>
        <dbReference type="EMBL" id="UQX88180.1"/>
    </source>
</evidence>
<dbReference type="PROSITE" id="PS50931">
    <property type="entry name" value="HTH_LYSR"/>
    <property type="match status" value="1"/>
</dbReference>
<keyword evidence="3" id="KW-0238">DNA-binding</keyword>
<dbReference type="RefSeq" id="WP_249771430.1">
    <property type="nucleotide sequence ID" value="NZ_CP097332.1"/>
</dbReference>
<comment type="similarity">
    <text evidence="1">Belongs to the LysR transcriptional regulatory family.</text>
</comment>
<keyword evidence="4" id="KW-0804">Transcription</keyword>
<evidence type="ECO:0000259" key="5">
    <source>
        <dbReference type="PROSITE" id="PS50931"/>
    </source>
</evidence>
<dbReference type="SUPFAM" id="SSF53850">
    <property type="entry name" value="Periplasmic binding protein-like II"/>
    <property type="match status" value="1"/>
</dbReference>
<keyword evidence="2" id="KW-0805">Transcription regulation</keyword>
<name>A0ABY4QXC6_9ACTN</name>
<protein>
    <submittedName>
        <fullName evidence="6">LysR family transcriptional regulator</fullName>
    </submittedName>
</protein>
<dbReference type="PANTHER" id="PTHR30346">
    <property type="entry name" value="TRANSCRIPTIONAL DUAL REGULATOR HCAR-RELATED"/>
    <property type="match status" value="1"/>
</dbReference>
<dbReference type="PRINTS" id="PR00039">
    <property type="entry name" value="HTHLYSR"/>
</dbReference>
<dbReference type="InterPro" id="IPR036388">
    <property type="entry name" value="WH-like_DNA-bd_sf"/>
</dbReference>
<dbReference type="Pfam" id="PF03466">
    <property type="entry name" value="LysR_substrate"/>
    <property type="match status" value="1"/>
</dbReference>
<dbReference type="SUPFAM" id="SSF46785">
    <property type="entry name" value="Winged helix' DNA-binding domain"/>
    <property type="match status" value="1"/>
</dbReference>
<reference evidence="6" key="2">
    <citation type="submission" date="2022-05" db="EMBL/GenBank/DDBJ databases">
        <authorList>
            <person name="Kim J.-S."/>
            <person name="Lee K."/>
            <person name="Suh M."/>
            <person name="Eom M."/>
            <person name="Kim J.-S."/>
            <person name="Kim D.-S."/>
            <person name="Ko S.-H."/>
            <person name="Shin Y."/>
            <person name="Lee J.-S."/>
        </authorList>
    </citation>
    <scope>NUCLEOTIDE SEQUENCE</scope>
    <source>
        <strain evidence="6">N237</strain>
    </source>
</reference>
<gene>
    <name evidence="6" type="ORF">M6D93_18095</name>
</gene>
<dbReference type="Proteomes" id="UP001056336">
    <property type="component" value="Chromosome"/>
</dbReference>